<evidence type="ECO:0000313" key="4">
    <source>
        <dbReference type="Proteomes" id="UP000181909"/>
    </source>
</evidence>
<gene>
    <name evidence="3" type="ORF">SAMN02787144_100544</name>
</gene>
<feature type="transmembrane region" description="Helical" evidence="1">
    <location>
        <begin position="130"/>
        <end position="151"/>
    </location>
</feature>
<evidence type="ECO:0000256" key="1">
    <source>
        <dbReference type="SAM" id="Phobius"/>
    </source>
</evidence>
<evidence type="ECO:0000313" key="3">
    <source>
        <dbReference type="EMBL" id="SFX66529.1"/>
    </source>
</evidence>
<dbReference type="Gene3D" id="1.10.101.10">
    <property type="entry name" value="PGBD-like superfamily/PGBD"/>
    <property type="match status" value="2"/>
</dbReference>
<keyword evidence="1" id="KW-1133">Transmembrane helix</keyword>
<dbReference type="Gene3D" id="1.10.260.40">
    <property type="entry name" value="lambda repressor-like DNA-binding domains"/>
    <property type="match status" value="1"/>
</dbReference>
<keyword evidence="1" id="KW-0812">Transmembrane</keyword>
<reference evidence="3 4" key="1">
    <citation type="submission" date="2016-11" db="EMBL/GenBank/DDBJ databases">
        <authorList>
            <person name="Jaros S."/>
            <person name="Januszkiewicz K."/>
            <person name="Wedrychowicz H."/>
        </authorList>
    </citation>
    <scope>NUCLEOTIDE SEQUENCE [LARGE SCALE GENOMIC DNA]</scope>
    <source>
        <strain evidence="3 4">OK807</strain>
    </source>
</reference>
<dbReference type="PROSITE" id="PS50943">
    <property type="entry name" value="HTH_CROC1"/>
    <property type="match status" value="1"/>
</dbReference>
<organism evidence="3 4">
    <name type="scientific">Streptomyces atratus</name>
    <dbReference type="NCBI Taxonomy" id="1893"/>
    <lineage>
        <taxon>Bacteria</taxon>
        <taxon>Bacillati</taxon>
        <taxon>Actinomycetota</taxon>
        <taxon>Actinomycetes</taxon>
        <taxon>Kitasatosporales</taxon>
        <taxon>Streptomycetaceae</taxon>
        <taxon>Streptomyces</taxon>
    </lineage>
</organism>
<proteinExistence type="predicted"/>
<dbReference type="AlphaFoldDB" id="A0A1K1YX55"/>
<dbReference type="STRING" id="1893.SAMN02787144_100544"/>
<dbReference type="Proteomes" id="UP000181909">
    <property type="component" value="Unassembled WGS sequence"/>
</dbReference>
<dbReference type="InterPro" id="IPR036366">
    <property type="entry name" value="PGBDSf"/>
</dbReference>
<dbReference type="Pfam" id="PF01471">
    <property type="entry name" value="PG_binding_1"/>
    <property type="match status" value="2"/>
</dbReference>
<keyword evidence="1" id="KW-0472">Membrane</keyword>
<protein>
    <submittedName>
        <fullName evidence="3">Peptidoglycan-binding (PGRP) domain of peptidoglycan hydrolases-containing protein</fullName>
    </submittedName>
</protein>
<dbReference type="GO" id="GO:0003677">
    <property type="term" value="F:DNA binding"/>
    <property type="evidence" value="ECO:0007669"/>
    <property type="project" value="InterPro"/>
</dbReference>
<dbReference type="RefSeq" id="WP_072484986.1">
    <property type="nucleotide sequence ID" value="NZ_CP108276.1"/>
</dbReference>
<dbReference type="OrthoDB" id="5620138at2"/>
<evidence type="ECO:0000259" key="2">
    <source>
        <dbReference type="PROSITE" id="PS50943"/>
    </source>
</evidence>
<keyword evidence="3" id="KW-0378">Hydrolase</keyword>
<dbReference type="InterPro" id="IPR036365">
    <property type="entry name" value="PGBD-like_sf"/>
</dbReference>
<dbReference type="InterPro" id="IPR002477">
    <property type="entry name" value="Peptidoglycan-bd-like"/>
</dbReference>
<dbReference type="GO" id="GO:0016787">
    <property type="term" value="F:hydrolase activity"/>
    <property type="evidence" value="ECO:0007669"/>
    <property type="project" value="UniProtKB-KW"/>
</dbReference>
<dbReference type="EMBL" id="FPJO01000005">
    <property type="protein sequence ID" value="SFX66529.1"/>
    <property type="molecule type" value="Genomic_DNA"/>
</dbReference>
<feature type="domain" description="HTH cro/C1-type" evidence="2">
    <location>
        <begin position="37"/>
        <end position="57"/>
    </location>
</feature>
<dbReference type="CDD" id="cd00093">
    <property type="entry name" value="HTH_XRE"/>
    <property type="match status" value="1"/>
</dbReference>
<dbReference type="InterPro" id="IPR001387">
    <property type="entry name" value="Cro/C1-type_HTH"/>
</dbReference>
<sequence>MTDNTVAGHEEQPGRALAGLLRNWWESSARDGREKPTQQSLAKRLGIDQTTLSRYLNPAHASNAPCRIVEQLHSVLRAPAGDLDPALALAQAAGKRPAATAAPGPAPAPAGPAGNREAAAHWWGRSPIRFPSLAVASLLLLALGCSVWWLVPAGGQSDAKATAHVSDRPSEGTDWPLARKGNVLWKARTVQLLLRANGFDVKVDADYGPATAQAVKEFQAAHGLTPDGKVGKDTWPLLIVTVDSRTTKPDAVTAVQYLLHHAGVPTDSTGTYTLATMRSLKEFQESRNLPVTGVGDEVTWRALLNAQGPDLHK</sequence>
<accession>A0A1K1YX55</accession>
<dbReference type="InterPro" id="IPR010982">
    <property type="entry name" value="Lambda_DNA-bd_dom_sf"/>
</dbReference>
<name>A0A1K1YX55_STRAR</name>
<dbReference type="SUPFAM" id="SSF47090">
    <property type="entry name" value="PGBD-like"/>
    <property type="match status" value="2"/>
</dbReference>